<dbReference type="PANTHER" id="PTHR46621">
    <property type="entry name" value="SNRNA-ACTIVATING PROTEIN COMPLEX SUBUNIT 4"/>
    <property type="match status" value="1"/>
</dbReference>
<dbReference type="GeneID" id="94844701"/>
<dbReference type="GO" id="GO:0019185">
    <property type="term" value="C:snRNA-activating protein complex"/>
    <property type="evidence" value="ECO:0007669"/>
    <property type="project" value="TreeGrafter"/>
</dbReference>
<dbReference type="Gene3D" id="1.10.10.60">
    <property type="entry name" value="Homeodomain-like"/>
    <property type="match status" value="2"/>
</dbReference>
<dbReference type="InterPro" id="IPR017930">
    <property type="entry name" value="Myb_dom"/>
</dbReference>
<protein>
    <submittedName>
        <fullName evidence="7">Myb-like DNA-binding domain containing protein</fullName>
    </submittedName>
</protein>
<sequence>MDIHQTLKEVRNMVLQNKWSANDDHLLISTVEKKGPKNWKEIALSVPGKSAKQCRYRWSVYLSPTLNHNPWKPHEDEIIWTSYKEVGPRWKFISNRLEGRSPEKVKERYQKISSQIRRHRKNQMKNCLNDSENSVKFPVTETKEEFAQAIEEEMPMFCGEDFFFFAELEI</sequence>
<evidence type="ECO:0000313" key="8">
    <source>
        <dbReference type="Proteomes" id="UP000179807"/>
    </source>
</evidence>
<reference evidence="7" key="1">
    <citation type="submission" date="2016-10" db="EMBL/GenBank/DDBJ databases">
        <authorList>
            <person name="Benchimol M."/>
            <person name="Almeida L.G."/>
            <person name="Vasconcelos A.T."/>
            <person name="Perreira-Neves A."/>
            <person name="Rosa I.A."/>
            <person name="Tasca T."/>
            <person name="Bogo M.R."/>
            <person name="de Souza W."/>
        </authorList>
    </citation>
    <scope>NUCLEOTIDE SEQUENCE [LARGE SCALE GENOMIC DNA]</scope>
    <source>
        <strain evidence="7">K</strain>
    </source>
</reference>
<dbReference type="SUPFAM" id="SSF46689">
    <property type="entry name" value="Homeodomain-like"/>
    <property type="match status" value="1"/>
</dbReference>
<evidence type="ECO:0000256" key="2">
    <source>
        <dbReference type="ARBA" id="ARBA00023125"/>
    </source>
</evidence>
<dbReference type="InterPro" id="IPR051575">
    <property type="entry name" value="Myb-like_DNA-bd"/>
</dbReference>
<evidence type="ECO:0000256" key="1">
    <source>
        <dbReference type="ARBA" id="ARBA00023015"/>
    </source>
</evidence>
<feature type="domain" description="HTH myb-type" evidence="6">
    <location>
        <begin position="18"/>
        <end position="66"/>
    </location>
</feature>
<keyword evidence="4" id="KW-0539">Nucleus</keyword>
<dbReference type="GO" id="GO:0001006">
    <property type="term" value="F:RNA polymerase III type 3 promoter sequence-specific DNA binding"/>
    <property type="evidence" value="ECO:0007669"/>
    <property type="project" value="TreeGrafter"/>
</dbReference>
<keyword evidence="2" id="KW-0238">DNA-binding</keyword>
<dbReference type="CDD" id="cd00167">
    <property type="entry name" value="SANT"/>
    <property type="match status" value="2"/>
</dbReference>
<dbReference type="GO" id="GO:0042795">
    <property type="term" value="P:snRNA transcription by RNA polymerase II"/>
    <property type="evidence" value="ECO:0007669"/>
    <property type="project" value="TreeGrafter"/>
</dbReference>
<proteinExistence type="predicted"/>
<evidence type="ECO:0000259" key="6">
    <source>
        <dbReference type="PROSITE" id="PS51294"/>
    </source>
</evidence>
<dbReference type="PROSITE" id="PS51294">
    <property type="entry name" value="HTH_MYB"/>
    <property type="match status" value="2"/>
</dbReference>
<dbReference type="OrthoDB" id="4139207at2759"/>
<dbReference type="SMART" id="SM00717">
    <property type="entry name" value="SANT"/>
    <property type="match status" value="2"/>
</dbReference>
<organism evidence="7 8">
    <name type="scientific">Tritrichomonas foetus</name>
    <dbReference type="NCBI Taxonomy" id="1144522"/>
    <lineage>
        <taxon>Eukaryota</taxon>
        <taxon>Metamonada</taxon>
        <taxon>Parabasalia</taxon>
        <taxon>Tritrichomonadida</taxon>
        <taxon>Tritrichomonadidae</taxon>
        <taxon>Tritrichomonas</taxon>
    </lineage>
</organism>
<dbReference type="RefSeq" id="XP_068351740.1">
    <property type="nucleotide sequence ID" value="XM_068509997.1"/>
</dbReference>
<dbReference type="Proteomes" id="UP000179807">
    <property type="component" value="Unassembled WGS sequence"/>
</dbReference>
<keyword evidence="8" id="KW-1185">Reference proteome</keyword>
<gene>
    <name evidence="7" type="ORF">TRFO_35005</name>
</gene>
<evidence type="ECO:0000256" key="3">
    <source>
        <dbReference type="ARBA" id="ARBA00023163"/>
    </source>
</evidence>
<keyword evidence="3" id="KW-0804">Transcription</keyword>
<evidence type="ECO:0000256" key="4">
    <source>
        <dbReference type="ARBA" id="ARBA00023242"/>
    </source>
</evidence>
<name>A0A1J4JM19_9EUKA</name>
<dbReference type="GO" id="GO:0042796">
    <property type="term" value="P:snRNA transcription by RNA polymerase III"/>
    <property type="evidence" value="ECO:0007669"/>
    <property type="project" value="TreeGrafter"/>
</dbReference>
<dbReference type="GO" id="GO:0000978">
    <property type="term" value="F:RNA polymerase II cis-regulatory region sequence-specific DNA binding"/>
    <property type="evidence" value="ECO:0007669"/>
    <property type="project" value="TreeGrafter"/>
</dbReference>
<evidence type="ECO:0000313" key="7">
    <source>
        <dbReference type="EMBL" id="OHS98603.1"/>
    </source>
</evidence>
<feature type="domain" description="Myb-like" evidence="5">
    <location>
        <begin position="11"/>
        <end position="62"/>
    </location>
</feature>
<evidence type="ECO:0000259" key="5">
    <source>
        <dbReference type="PROSITE" id="PS50090"/>
    </source>
</evidence>
<dbReference type="PROSITE" id="PS50090">
    <property type="entry name" value="MYB_LIKE"/>
    <property type="match status" value="2"/>
</dbReference>
<dbReference type="AlphaFoldDB" id="A0A1J4JM19"/>
<dbReference type="InterPro" id="IPR009057">
    <property type="entry name" value="Homeodomain-like_sf"/>
</dbReference>
<feature type="domain" description="HTH myb-type" evidence="6">
    <location>
        <begin position="70"/>
        <end position="117"/>
    </location>
</feature>
<dbReference type="Pfam" id="PF13921">
    <property type="entry name" value="Myb_DNA-bind_6"/>
    <property type="match status" value="1"/>
</dbReference>
<keyword evidence="1" id="KW-0805">Transcription regulation</keyword>
<dbReference type="VEuPathDB" id="TrichDB:TRFO_35005"/>
<dbReference type="EMBL" id="MLAK01001047">
    <property type="protein sequence ID" value="OHS98603.1"/>
    <property type="molecule type" value="Genomic_DNA"/>
</dbReference>
<dbReference type="PANTHER" id="PTHR46621:SF1">
    <property type="entry name" value="SNRNA-ACTIVATING PROTEIN COMPLEX SUBUNIT 4"/>
    <property type="match status" value="1"/>
</dbReference>
<accession>A0A1J4JM19</accession>
<dbReference type="InterPro" id="IPR001005">
    <property type="entry name" value="SANT/Myb"/>
</dbReference>
<comment type="caution">
    <text evidence="7">The sequence shown here is derived from an EMBL/GenBank/DDBJ whole genome shotgun (WGS) entry which is preliminary data.</text>
</comment>
<feature type="domain" description="Myb-like" evidence="5">
    <location>
        <begin position="63"/>
        <end position="113"/>
    </location>
</feature>